<reference evidence="2" key="1">
    <citation type="journal article" date="2022" name="Mol. Ecol. Resour.">
        <title>The genomes of chicory, endive, great burdock and yacon provide insights into Asteraceae palaeo-polyploidization history and plant inulin production.</title>
        <authorList>
            <person name="Fan W."/>
            <person name="Wang S."/>
            <person name="Wang H."/>
            <person name="Wang A."/>
            <person name="Jiang F."/>
            <person name="Liu H."/>
            <person name="Zhao H."/>
            <person name="Xu D."/>
            <person name="Zhang Y."/>
        </authorList>
    </citation>
    <scope>NUCLEOTIDE SEQUENCE [LARGE SCALE GENOMIC DNA]</scope>
    <source>
        <strain evidence="2">cv. Yunnan</strain>
    </source>
</reference>
<dbReference type="Proteomes" id="UP001056120">
    <property type="component" value="Linkage Group LG17"/>
</dbReference>
<sequence length="155" mass="17800">MQLVWSADSDFAKDLDHGKSTTGRNNHNNGVGDDFADKEVRNAIGDKGKVHEDDLHKLNYLKAVIKETFRLYPISLLLVPRESRDQCVLNGYEIPKKTRVYVHVWGLGRDPKRWERPEVFEPERFMGSGFDYRETGFEFIPFGSGRVGERVQGCP</sequence>
<name>A0ACB9EVI9_9ASTR</name>
<accession>A0ACB9EVI9</accession>
<dbReference type="EMBL" id="CM042034">
    <property type="protein sequence ID" value="KAI3762736.1"/>
    <property type="molecule type" value="Genomic_DNA"/>
</dbReference>
<evidence type="ECO:0000313" key="1">
    <source>
        <dbReference type="EMBL" id="KAI3762736.1"/>
    </source>
</evidence>
<organism evidence="1 2">
    <name type="scientific">Smallanthus sonchifolius</name>
    <dbReference type="NCBI Taxonomy" id="185202"/>
    <lineage>
        <taxon>Eukaryota</taxon>
        <taxon>Viridiplantae</taxon>
        <taxon>Streptophyta</taxon>
        <taxon>Embryophyta</taxon>
        <taxon>Tracheophyta</taxon>
        <taxon>Spermatophyta</taxon>
        <taxon>Magnoliopsida</taxon>
        <taxon>eudicotyledons</taxon>
        <taxon>Gunneridae</taxon>
        <taxon>Pentapetalae</taxon>
        <taxon>asterids</taxon>
        <taxon>campanulids</taxon>
        <taxon>Asterales</taxon>
        <taxon>Asteraceae</taxon>
        <taxon>Asteroideae</taxon>
        <taxon>Heliantheae alliance</taxon>
        <taxon>Millerieae</taxon>
        <taxon>Smallanthus</taxon>
    </lineage>
</organism>
<proteinExistence type="predicted"/>
<evidence type="ECO:0000313" key="2">
    <source>
        <dbReference type="Proteomes" id="UP001056120"/>
    </source>
</evidence>
<keyword evidence="2" id="KW-1185">Reference proteome</keyword>
<gene>
    <name evidence="1" type="ORF">L1987_53177</name>
</gene>
<protein>
    <submittedName>
        <fullName evidence="1">Uncharacterized protein</fullName>
    </submittedName>
</protein>
<reference evidence="1 2" key="2">
    <citation type="journal article" date="2022" name="Mol. Ecol. Resour.">
        <title>The genomes of chicory, endive, great burdock and yacon provide insights into Asteraceae paleo-polyploidization history and plant inulin production.</title>
        <authorList>
            <person name="Fan W."/>
            <person name="Wang S."/>
            <person name="Wang H."/>
            <person name="Wang A."/>
            <person name="Jiang F."/>
            <person name="Liu H."/>
            <person name="Zhao H."/>
            <person name="Xu D."/>
            <person name="Zhang Y."/>
        </authorList>
    </citation>
    <scope>NUCLEOTIDE SEQUENCE [LARGE SCALE GENOMIC DNA]</scope>
    <source>
        <strain evidence="2">cv. Yunnan</strain>
        <tissue evidence="1">Leaves</tissue>
    </source>
</reference>
<comment type="caution">
    <text evidence="1">The sequence shown here is derived from an EMBL/GenBank/DDBJ whole genome shotgun (WGS) entry which is preliminary data.</text>
</comment>